<dbReference type="RefSeq" id="WP_141352558.1">
    <property type="nucleotide sequence ID" value="NZ_BJNV01000041.1"/>
</dbReference>
<reference evidence="1 2" key="1">
    <citation type="submission" date="2019-06" db="EMBL/GenBank/DDBJ databases">
        <title>Whole genome shotgun sequence of Zoogloea ramigera NBRC 15342.</title>
        <authorList>
            <person name="Hosoyama A."/>
            <person name="Uohara A."/>
            <person name="Ohji S."/>
            <person name="Ichikawa N."/>
        </authorList>
    </citation>
    <scope>NUCLEOTIDE SEQUENCE [LARGE SCALE GENOMIC DNA]</scope>
    <source>
        <strain evidence="1 2">NBRC 15342</strain>
    </source>
</reference>
<name>A0A4Y4CXX4_ZOORA</name>
<dbReference type="Proteomes" id="UP000318422">
    <property type="component" value="Unassembled WGS sequence"/>
</dbReference>
<dbReference type="AlphaFoldDB" id="A0A4Y4CXX4"/>
<dbReference type="OrthoDB" id="174139at2"/>
<gene>
    <name evidence="1" type="ORF">ZRA01_24170</name>
</gene>
<dbReference type="InterPro" id="IPR036525">
    <property type="entry name" value="Tubulin/FtsZ_GTPase_sf"/>
</dbReference>
<accession>A0A4Y4CXX4</accession>
<proteinExistence type="predicted"/>
<sequence>MSNNHLIIGLGGTGGKVIRQLKKTIERSKDAHGNSPSDARFEFLYVDTSRDELDKKEEWKVLGKEIDLARSQYLINEVSSVRPVLSDPNSFPGLKGWIEPRSVFDLFMATTAGAAQRRKLGRLVFAQNASNFVKAVEDRLAVLESGPGGKVGAVIHVVCGLAGGTGSGSVVDAVAQIRHKCPDANQYRILIYAMLPEKNSRRVKDVAGFSPYYANGYAALSELNALAVGKYKPTHLLDGSRLDHDIYFNGCYLVNNINEHSIQFEVESEVPRIMAEFIFQKTMNKEWEGLGRAEKGENDIKNFESEDGIGKARAKLFLSFGIKRVVVPEQEIKEFLAYGFAEQATRQLMYNNFRQGEGYADEAIEKDWGFEARKPDTLQSLLLSDAHLTLETGILEDDARNASWKPPREYWKQIVSLQVPDIKADKTIEETNWIHVLNSRLAKVFDDTYRTMGGVRKFYEVKGNARLEMARHIGRHIEKELFGRWKSGTASLIQLRQLTDALVAMLDERLELLTEKLTKMPTEMQAVQTRIAELSAQFNKVGFLGKHLTDKRGALFSDIGTQLQDQYILNTSYQGLKFACSLLPFVKEQLTALRGAIDALHQNLAAATEKVKLERAARLGPADAAYQKRIFDQNAIAGILKALITDEAAQAARTQRVRQTLIDLAGTDVDGFDQLLQGISLGSVISTLSQESAQIVEMAHAEIAKTLPPVLHVNIVERLQKKYDANPSGLKAFVSELYDEAGSLLTFNKTEVDRSVANNAGGSRGRTQTIGVFLPECENQKDFRGSLAALFDAQKDPASDTKVAVGKLSNQIVIMKIASLMPARFVESLGELKRHYDGLLADDKEAILLHGEGDGKKLPPLFARSSAEVNAEARRKPYLLVARLLGMVKERQNKTTGLMEWVFSYISGGLPKVVVLKGKGWTDIIEGDHPADVQAAIEKEVAKRIDADYKHIDKKTELRSAYEQLVLARFTDSGEDDQDAEFLALAAMQKPLLEIVGLPAQDD</sequence>
<dbReference type="EMBL" id="BJNV01000041">
    <property type="protein sequence ID" value="GEC96344.1"/>
    <property type="molecule type" value="Genomic_DNA"/>
</dbReference>
<dbReference type="SUPFAM" id="SSF52490">
    <property type="entry name" value="Tubulin nucleotide-binding domain-like"/>
    <property type="match status" value="1"/>
</dbReference>
<dbReference type="InterPro" id="IPR025904">
    <property type="entry name" value="Tubulin-like"/>
</dbReference>
<keyword evidence="2" id="KW-1185">Reference proteome</keyword>
<comment type="caution">
    <text evidence="1">The sequence shown here is derived from an EMBL/GenBank/DDBJ whole genome shotgun (WGS) entry which is preliminary data.</text>
</comment>
<evidence type="ECO:0008006" key="3">
    <source>
        <dbReference type="Google" id="ProtNLM"/>
    </source>
</evidence>
<dbReference type="Pfam" id="PF13809">
    <property type="entry name" value="Tubulin_2"/>
    <property type="match status" value="1"/>
</dbReference>
<organism evidence="1 2">
    <name type="scientific">Zoogloea ramigera</name>
    <dbReference type="NCBI Taxonomy" id="350"/>
    <lineage>
        <taxon>Bacteria</taxon>
        <taxon>Pseudomonadati</taxon>
        <taxon>Pseudomonadota</taxon>
        <taxon>Betaproteobacteria</taxon>
        <taxon>Rhodocyclales</taxon>
        <taxon>Zoogloeaceae</taxon>
        <taxon>Zoogloea</taxon>
    </lineage>
</organism>
<protein>
    <recommendedName>
        <fullName evidence="3">Tubulin-like protein</fullName>
    </recommendedName>
</protein>
<evidence type="ECO:0000313" key="2">
    <source>
        <dbReference type="Proteomes" id="UP000318422"/>
    </source>
</evidence>
<dbReference type="Gene3D" id="3.40.50.1440">
    <property type="entry name" value="Tubulin/FtsZ, GTPase domain"/>
    <property type="match status" value="1"/>
</dbReference>
<evidence type="ECO:0000313" key="1">
    <source>
        <dbReference type="EMBL" id="GEC96344.1"/>
    </source>
</evidence>